<name>A0A2J6QFQ0_9HELO</name>
<accession>A0A2J6QFQ0</accession>
<dbReference type="EMBL" id="KZ613471">
    <property type="protein sequence ID" value="PMD25076.1"/>
    <property type="molecule type" value="Genomic_DNA"/>
</dbReference>
<keyword evidence="12" id="KW-1185">Reference proteome</keyword>
<dbReference type="Proteomes" id="UP000235672">
    <property type="component" value="Unassembled WGS sequence"/>
</dbReference>
<evidence type="ECO:0000256" key="6">
    <source>
        <dbReference type="ARBA" id="ARBA00038440"/>
    </source>
</evidence>
<evidence type="ECO:0000256" key="4">
    <source>
        <dbReference type="ARBA" id="ARBA00022679"/>
    </source>
</evidence>
<dbReference type="InterPro" id="IPR036477">
    <property type="entry name" value="Formyl_transf_N_sf"/>
</dbReference>
<protein>
    <recommendedName>
        <fullName evidence="3">Phosphoribosylglycinamide formyltransferase</fullName>
        <ecNumber evidence="2">2.1.2.2</ecNumber>
    </recommendedName>
    <alternativeName>
        <fullName evidence="8">5'-phosphoribosylglycinamide transformylase</fullName>
    </alternativeName>
    <alternativeName>
        <fullName evidence="7">GAR transformylase</fullName>
    </alternativeName>
</protein>
<dbReference type="GO" id="GO:0005737">
    <property type="term" value="C:cytoplasm"/>
    <property type="evidence" value="ECO:0007669"/>
    <property type="project" value="TreeGrafter"/>
</dbReference>
<organism evidence="11 12">
    <name type="scientific">Hyaloscypha hepaticicola</name>
    <dbReference type="NCBI Taxonomy" id="2082293"/>
    <lineage>
        <taxon>Eukaryota</taxon>
        <taxon>Fungi</taxon>
        <taxon>Dikarya</taxon>
        <taxon>Ascomycota</taxon>
        <taxon>Pezizomycotina</taxon>
        <taxon>Leotiomycetes</taxon>
        <taxon>Helotiales</taxon>
        <taxon>Hyaloscyphaceae</taxon>
        <taxon>Hyaloscypha</taxon>
    </lineage>
</organism>
<dbReference type="PANTHER" id="PTHR43369:SF2">
    <property type="entry name" value="PHOSPHORIBOSYLGLYCINAMIDE FORMYLTRANSFERASE"/>
    <property type="match status" value="1"/>
</dbReference>
<evidence type="ECO:0000256" key="3">
    <source>
        <dbReference type="ARBA" id="ARBA00022076"/>
    </source>
</evidence>
<dbReference type="GO" id="GO:0004644">
    <property type="term" value="F:phosphoribosylglycinamide formyltransferase activity"/>
    <property type="evidence" value="ECO:0007669"/>
    <property type="project" value="UniProtKB-EC"/>
</dbReference>
<evidence type="ECO:0000256" key="9">
    <source>
        <dbReference type="ARBA" id="ARBA00047664"/>
    </source>
</evidence>
<dbReference type="PANTHER" id="PTHR43369">
    <property type="entry name" value="PHOSPHORIBOSYLGLYCINAMIDE FORMYLTRANSFERASE"/>
    <property type="match status" value="1"/>
</dbReference>
<dbReference type="AlphaFoldDB" id="A0A2J6QFQ0"/>
<reference evidence="11 12" key="1">
    <citation type="submission" date="2016-05" db="EMBL/GenBank/DDBJ databases">
        <title>A degradative enzymes factory behind the ericoid mycorrhizal symbiosis.</title>
        <authorList>
            <consortium name="DOE Joint Genome Institute"/>
            <person name="Martino E."/>
            <person name="Morin E."/>
            <person name="Grelet G."/>
            <person name="Kuo A."/>
            <person name="Kohler A."/>
            <person name="Daghino S."/>
            <person name="Barry K."/>
            <person name="Choi C."/>
            <person name="Cichocki N."/>
            <person name="Clum A."/>
            <person name="Copeland A."/>
            <person name="Hainaut M."/>
            <person name="Haridas S."/>
            <person name="Labutti K."/>
            <person name="Lindquist E."/>
            <person name="Lipzen A."/>
            <person name="Khouja H.-R."/>
            <person name="Murat C."/>
            <person name="Ohm R."/>
            <person name="Olson A."/>
            <person name="Spatafora J."/>
            <person name="Veneault-Fourrey C."/>
            <person name="Henrissat B."/>
            <person name="Grigoriev I."/>
            <person name="Martin F."/>
            <person name="Perotto S."/>
        </authorList>
    </citation>
    <scope>NUCLEOTIDE SEQUENCE [LARGE SCALE GENOMIC DNA]</scope>
    <source>
        <strain evidence="11 12">UAMH 7357</strain>
    </source>
</reference>
<evidence type="ECO:0000313" key="11">
    <source>
        <dbReference type="EMBL" id="PMD25076.1"/>
    </source>
</evidence>
<keyword evidence="5" id="KW-0658">Purine biosynthesis</keyword>
<evidence type="ECO:0000313" key="12">
    <source>
        <dbReference type="Proteomes" id="UP000235672"/>
    </source>
</evidence>
<evidence type="ECO:0000256" key="5">
    <source>
        <dbReference type="ARBA" id="ARBA00022755"/>
    </source>
</evidence>
<dbReference type="InterPro" id="IPR002376">
    <property type="entry name" value="Formyl_transf_N"/>
</dbReference>
<dbReference type="GO" id="GO:0006189">
    <property type="term" value="P:'de novo' IMP biosynthetic process"/>
    <property type="evidence" value="ECO:0007669"/>
    <property type="project" value="InterPro"/>
</dbReference>
<evidence type="ECO:0000259" key="10">
    <source>
        <dbReference type="Pfam" id="PF00551"/>
    </source>
</evidence>
<dbReference type="STRING" id="1745343.A0A2J6QFQ0"/>
<dbReference type="EC" id="2.1.2.2" evidence="2"/>
<sequence length="243" mass="26984">MHQPPDTKATILISGEGTNLQALIDATSSTLPHLKIKRVISNREKANGLNRARAASIPTEYLNLVKHKYHASGETDQAVKQAAREKYDADLADLVLADEPDIVICAGWMHVLSPQFLDPLAAKKVPVINLHPALPGKYDGIDAIKRAYDDYHKGKLEHDRTGIMIHYVISEVDRGQPIVVREVECRTPETLEELKTRMHVEEHTLIVEGTAMAIHNLWEARSKSGKLLVSFLKAPCKPSVSLI</sequence>
<comment type="pathway">
    <text evidence="1">Purine metabolism; IMP biosynthesis via de novo pathway; N(2)-formyl-N(1)-(5-phospho-D-ribosyl)glycinamide from N(1)-(5-phospho-D-ribosyl)glycinamide (10-formyl THF route): step 1/1.</text>
</comment>
<comment type="catalytic activity">
    <reaction evidence="9">
        <text>N(1)-(5-phospho-beta-D-ribosyl)glycinamide + (6R)-10-formyltetrahydrofolate = N(2)-formyl-N(1)-(5-phospho-beta-D-ribosyl)glycinamide + (6S)-5,6,7,8-tetrahydrofolate + H(+)</text>
        <dbReference type="Rhea" id="RHEA:15053"/>
        <dbReference type="ChEBI" id="CHEBI:15378"/>
        <dbReference type="ChEBI" id="CHEBI:57453"/>
        <dbReference type="ChEBI" id="CHEBI:143788"/>
        <dbReference type="ChEBI" id="CHEBI:147286"/>
        <dbReference type="ChEBI" id="CHEBI:195366"/>
        <dbReference type="EC" id="2.1.2.2"/>
    </reaction>
</comment>
<feature type="domain" description="Formyl transferase N-terminal" evidence="10">
    <location>
        <begin position="8"/>
        <end position="208"/>
    </location>
</feature>
<dbReference type="Gene3D" id="3.40.50.170">
    <property type="entry name" value="Formyl transferase, N-terminal domain"/>
    <property type="match status" value="1"/>
</dbReference>
<proteinExistence type="inferred from homology"/>
<comment type="similarity">
    <text evidence="6">Belongs to the GART family.</text>
</comment>
<dbReference type="OrthoDB" id="5575075at2759"/>
<evidence type="ECO:0000256" key="7">
    <source>
        <dbReference type="ARBA" id="ARBA00041324"/>
    </source>
</evidence>
<keyword evidence="4 11" id="KW-0808">Transferase</keyword>
<dbReference type="FunFam" id="3.40.50.170:FF:000009">
    <property type="entry name" value="Phosphoribosylglycinamide formyltransferase (Eurofung)"/>
    <property type="match status" value="1"/>
</dbReference>
<dbReference type="NCBIfam" id="TIGR00639">
    <property type="entry name" value="PurN"/>
    <property type="match status" value="1"/>
</dbReference>
<dbReference type="InterPro" id="IPR004607">
    <property type="entry name" value="GART"/>
</dbReference>
<evidence type="ECO:0000256" key="1">
    <source>
        <dbReference type="ARBA" id="ARBA00005054"/>
    </source>
</evidence>
<evidence type="ECO:0000256" key="8">
    <source>
        <dbReference type="ARBA" id="ARBA00041682"/>
    </source>
</evidence>
<dbReference type="Pfam" id="PF00551">
    <property type="entry name" value="Formyl_trans_N"/>
    <property type="match status" value="1"/>
</dbReference>
<gene>
    <name evidence="11" type="ORF">NA56DRAFT_566243</name>
</gene>
<evidence type="ECO:0000256" key="2">
    <source>
        <dbReference type="ARBA" id="ARBA00012254"/>
    </source>
</evidence>
<dbReference type="SUPFAM" id="SSF53328">
    <property type="entry name" value="Formyltransferase"/>
    <property type="match status" value="1"/>
</dbReference>